<evidence type="ECO:0000313" key="7">
    <source>
        <dbReference type="EMBL" id="KAK7112431.1"/>
    </source>
</evidence>
<dbReference type="PROSITE" id="PS50002">
    <property type="entry name" value="SH3"/>
    <property type="match status" value="2"/>
</dbReference>
<evidence type="ECO:0000256" key="4">
    <source>
        <dbReference type="PROSITE-ProRule" id="PRU00192"/>
    </source>
</evidence>
<evidence type="ECO:0000259" key="6">
    <source>
        <dbReference type="PROSITE" id="PS50002"/>
    </source>
</evidence>
<dbReference type="InterPro" id="IPR036860">
    <property type="entry name" value="SH2_dom_sf"/>
</dbReference>
<feature type="domain" description="SH3" evidence="6">
    <location>
        <begin position="1"/>
        <end position="57"/>
    </location>
</feature>
<dbReference type="Gene3D" id="2.30.30.40">
    <property type="entry name" value="SH3 Domains"/>
    <property type="match status" value="2"/>
</dbReference>
<dbReference type="SUPFAM" id="SSF55550">
    <property type="entry name" value="SH2 domain"/>
    <property type="match status" value="1"/>
</dbReference>
<dbReference type="InterPro" id="IPR036028">
    <property type="entry name" value="SH3-like_dom_sf"/>
</dbReference>
<dbReference type="CDD" id="cd00174">
    <property type="entry name" value="SH3"/>
    <property type="match status" value="1"/>
</dbReference>
<dbReference type="InterPro" id="IPR043539">
    <property type="entry name" value="Grb2-like"/>
</dbReference>
<keyword evidence="1 4" id="KW-0728">SH3 domain</keyword>
<protein>
    <submittedName>
        <fullName evidence="7">Uncharacterized protein</fullName>
    </submittedName>
</protein>
<evidence type="ECO:0000256" key="3">
    <source>
        <dbReference type="PROSITE-ProRule" id="PRU00191"/>
    </source>
</evidence>
<evidence type="ECO:0000313" key="8">
    <source>
        <dbReference type="Proteomes" id="UP001374579"/>
    </source>
</evidence>
<dbReference type="InterPro" id="IPR001452">
    <property type="entry name" value="SH3_domain"/>
</dbReference>
<evidence type="ECO:0000256" key="1">
    <source>
        <dbReference type="ARBA" id="ARBA00022443"/>
    </source>
</evidence>
<dbReference type="AlphaFoldDB" id="A0AAN9BVX7"/>
<dbReference type="SMART" id="SM00326">
    <property type="entry name" value="SH3"/>
    <property type="match status" value="2"/>
</dbReference>
<accession>A0AAN9BVX7</accession>
<dbReference type="SMART" id="SM00252">
    <property type="entry name" value="SH2"/>
    <property type="match status" value="1"/>
</dbReference>
<dbReference type="PANTHER" id="PTHR46037">
    <property type="entry name" value="PROTEIN ENHANCER OF SEVENLESS 2B"/>
    <property type="match status" value="1"/>
</dbReference>
<evidence type="ECO:0000256" key="2">
    <source>
        <dbReference type="ARBA" id="ARBA00022999"/>
    </source>
</evidence>
<gene>
    <name evidence="7" type="ORF">V1264_011890</name>
</gene>
<dbReference type="Gene3D" id="3.30.505.10">
    <property type="entry name" value="SH2 domain"/>
    <property type="match status" value="1"/>
</dbReference>
<comment type="caution">
    <text evidence="7">The sequence shown here is derived from an EMBL/GenBank/DDBJ whole genome shotgun (WGS) entry which is preliminary data.</text>
</comment>
<feature type="domain" description="SH3" evidence="6">
    <location>
        <begin position="164"/>
        <end position="224"/>
    </location>
</feature>
<proteinExistence type="predicted"/>
<feature type="domain" description="SH2" evidence="5">
    <location>
        <begin position="59"/>
        <end position="160"/>
    </location>
</feature>
<dbReference type="PRINTS" id="PR00452">
    <property type="entry name" value="SH3DOMAIN"/>
</dbReference>
<dbReference type="EMBL" id="JBAMIC010000002">
    <property type="protein sequence ID" value="KAK7112431.1"/>
    <property type="molecule type" value="Genomic_DNA"/>
</dbReference>
<keyword evidence="2 3" id="KW-0727">SH2 domain</keyword>
<dbReference type="Pfam" id="PF00017">
    <property type="entry name" value="SH2"/>
    <property type="match status" value="1"/>
</dbReference>
<dbReference type="SUPFAM" id="SSF50044">
    <property type="entry name" value="SH3-domain"/>
    <property type="match status" value="2"/>
</dbReference>
<organism evidence="7 8">
    <name type="scientific">Littorina saxatilis</name>
    <dbReference type="NCBI Taxonomy" id="31220"/>
    <lineage>
        <taxon>Eukaryota</taxon>
        <taxon>Metazoa</taxon>
        <taxon>Spiralia</taxon>
        <taxon>Lophotrochozoa</taxon>
        <taxon>Mollusca</taxon>
        <taxon>Gastropoda</taxon>
        <taxon>Caenogastropoda</taxon>
        <taxon>Littorinimorpha</taxon>
        <taxon>Littorinoidea</taxon>
        <taxon>Littorinidae</taxon>
        <taxon>Littorina</taxon>
    </lineage>
</organism>
<dbReference type="PRINTS" id="PR00401">
    <property type="entry name" value="SH2DOMAIN"/>
</dbReference>
<dbReference type="InterPro" id="IPR000980">
    <property type="entry name" value="SH2"/>
</dbReference>
<dbReference type="Pfam" id="PF00018">
    <property type="entry name" value="SH3_1"/>
    <property type="match status" value="2"/>
</dbReference>
<dbReference type="Proteomes" id="UP001374579">
    <property type="component" value="Unassembled WGS sequence"/>
</dbReference>
<sequence length="224" mass="25919">MEARALYAFDASQEDELSFRQGDTLKVKNMEDTNWYQAELGGRKGHIPSTYVQMERHDWYKGKMSRTEAEAFLMRTDASGHHVYQDGTFVVRDCESDRNQFSLSVKHGSCPQHFKILSNADGNYYLWPNTVFTSINKLIDHHRSVSIAREPRVTILLRDLQENQPSALYEAQHDFSPESPEEVRFRRGDRIKLIEKTDENWWTGQVVGTGAQGLFPKNYVKAIN</sequence>
<name>A0AAN9BVX7_9CAEN</name>
<dbReference type="PROSITE" id="PS50001">
    <property type="entry name" value="SH2"/>
    <property type="match status" value="1"/>
</dbReference>
<keyword evidence="8" id="KW-1185">Reference proteome</keyword>
<evidence type="ECO:0000259" key="5">
    <source>
        <dbReference type="PROSITE" id="PS50001"/>
    </source>
</evidence>
<reference evidence="7 8" key="1">
    <citation type="submission" date="2024-02" db="EMBL/GenBank/DDBJ databases">
        <title>Chromosome-scale genome assembly of the rough periwinkle Littorina saxatilis.</title>
        <authorList>
            <person name="De Jode A."/>
            <person name="Faria R."/>
            <person name="Formenti G."/>
            <person name="Sims Y."/>
            <person name="Smith T.P."/>
            <person name="Tracey A."/>
            <person name="Wood J.M.D."/>
            <person name="Zagrodzka Z.B."/>
            <person name="Johannesson K."/>
            <person name="Butlin R.K."/>
            <person name="Leder E.H."/>
        </authorList>
    </citation>
    <scope>NUCLEOTIDE SEQUENCE [LARGE SCALE GENOMIC DNA]</scope>
    <source>
        <strain evidence="7">Snail1</strain>
        <tissue evidence="7">Muscle</tissue>
    </source>
</reference>
<dbReference type="FunFam" id="2.30.30.40:FF:000072">
    <property type="entry name" value="Unconventional Myosin IB"/>
    <property type="match status" value="1"/>
</dbReference>
<dbReference type="PRINTS" id="PR00499">
    <property type="entry name" value="P67PHOX"/>
</dbReference>